<sequence>MARQRSATTGTKPTKKPKPKACETCIYYATRGKDHFRTYYCRRYPKTETIVPDYWCGEWKDKHE</sequence>
<dbReference type="GO" id="GO:0009055">
    <property type="term" value="F:electron transfer activity"/>
    <property type="evidence" value="ECO:0007669"/>
    <property type="project" value="InterPro"/>
</dbReference>
<keyword evidence="2" id="KW-1185">Reference proteome</keyword>
<accession>A0AAX4G2H9</accession>
<dbReference type="SUPFAM" id="SSF57652">
    <property type="entry name" value="HIPIP (high potential iron protein)"/>
    <property type="match status" value="1"/>
</dbReference>
<dbReference type="Proteomes" id="UP001301582">
    <property type="component" value="Segment"/>
</dbReference>
<organism evidence="1 2">
    <name type="scientific">Roseobacter phage CRP-118</name>
    <dbReference type="NCBI Taxonomy" id="3072843"/>
    <lineage>
        <taxon>Viruses</taxon>
        <taxon>Duplodnaviria</taxon>
        <taxon>Heunggongvirae</taxon>
        <taxon>Uroviricota</taxon>
        <taxon>Caudoviricetes</taxon>
        <taxon>Autographivirales</taxon>
        <taxon>Autographivirales incertae sedis</taxon>
        <taxon>Shangxiadianvirus</taxon>
        <taxon>Shangxiadianvirus CRP118</taxon>
    </lineage>
</organism>
<evidence type="ECO:0000313" key="2">
    <source>
        <dbReference type="Proteomes" id="UP001301582"/>
    </source>
</evidence>
<gene>
    <name evidence="1" type="ORF">CRP118_gp16</name>
</gene>
<proteinExistence type="predicted"/>
<reference evidence="1 2" key="1">
    <citation type="submission" date="2023-08" db="EMBL/GenBank/DDBJ databases">
        <authorList>
            <person name="Du S."/>
            <person name="Wu Z."/>
            <person name="Wu Y."/>
            <person name="Yang M."/>
            <person name="Shao J."/>
            <person name="Liu H."/>
            <person name="Zhao Y."/>
            <person name="Zhang Z."/>
        </authorList>
    </citation>
    <scope>NUCLEOTIDE SEQUENCE [LARGE SCALE GENOMIC DNA]</scope>
</reference>
<protein>
    <submittedName>
        <fullName evidence="1">Uncharacterized protein</fullName>
    </submittedName>
</protein>
<dbReference type="InterPro" id="IPR036369">
    <property type="entry name" value="HIPIP_sf"/>
</dbReference>
<dbReference type="GO" id="GO:0019646">
    <property type="term" value="P:aerobic electron transport chain"/>
    <property type="evidence" value="ECO:0007669"/>
    <property type="project" value="InterPro"/>
</dbReference>
<evidence type="ECO:0000313" key="1">
    <source>
        <dbReference type="EMBL" id="WOZ55647.1"/>
    </source>
</evidence>
<dbReference type="EMBL" id="OR420741">
    <property type="protein sequence ID" value="WOZ55647.1"/>
    <property type="molecule type" value="Genomic_DNA"/>
</dbReference>
<name>A0AAX4G2H9_9CAUD</name>